<evidence type="ECO:0000313" key="2">
    <source>
        <dbReference type="Proteomes" id="UP000676336"/>
    </source>
</evidence>
<dbReference type="Proteomes" id="UP000676336">
    <property type="component" value="Unassembled WGS sequence"/>
</dbReference>
<comment type="caution">
    <text evidence="1">The sequence shown here is derived from an EMBL/GenBank/DDBJ whole genome shotgun (WGS) entry which is preliminary data.</text>
</comment>
<proteinExistence type="predicted"/>
<dbReference type="EMBL" id="CAJOBI010117587">
    <property type="protein sequence ID" value="CAF4662115.1"/>
    <property type="molecule type" value="Genomic_DNA"/>
</dbReference>
<feature type="non-terminal residue" evidence="1">
    <location>
        <position position="1"/>
    </location>
</feature>
<evidence type="ECO:0000313" key="1">
    <source>
        <dbReference type="EMBL" id="CAF4662115.1"/>
    </source>
</evidence>
<sequence length="76" mass="8780">PSSNIDSNISLLKPLDFREIPYTQIQPQIRYHDLHQDDQGRVLRDISQELINQEVENMVTEITGQTVTNKVSIAKF</sequence>
<dbReference type="AlphaFoldDB" id="A0A8S2ZTP9"/>
<name>A0A8S2ZTP9_9BILA</name>
<accession>A0A8S2ZTP9</accession>
<protein>
    <submittedName>
        <fullName evidence="1">Uncharacterized protein</fullName>
    </submittedName>
</protein>
<reference evidence="1" key="1">
    <citation type="submission" date="2021-02" db="EMBL/GenBank/DDBJ databases">
        <authorList>
            <person name="Nowell W R."/>
        </authorList>
    </citation>
    <scope>NUCLEOTIDE SEQUENCE</scope>
</reference>
<organism evidence="1 2">
    <name type="scientific">Rotaria magnacalcarata</name>
    <dbReference type="NCBI Taxonomy" id="392030"/>
    <lineage>
        <taxon>Eukaryota</taxon>
        <taxon>Metazoa</taxon>
        <taxon>Spiralia</taxon>
        <taxon>Gnathifera</taxon>
        <taxon>Rotifera</taxon>
        <taxon>Eurotatoria</taxon>
        <taxon>Bdelloidea</taxon>
        <taxon>Philodinida</taxon>
        <taxon>Philodinidae</taxon>
        <taxon>Rotaria</taxon>
    </lineage>
</organism>
<gene>
    <name evidence="1" type="ORF">SMN809_LOCUS41542</name>
</gene>